<dbReference type="InterPro" id="IPR005123">
    <property type="entry name" value="Oxoglu/Fe-dep_dioxygenase_dom"/>
</dbReference>
<comment type="caution">
    <text evidence="3">The sequence shown here is derived from an EMBL/GenBank/DDBJ whole genome shotgun (WGS) entry which is preliminary data.</text>
</comment>
<keyword evidence="1" id="KW-0560">Oxidoreductase</keyword>
<keyword evidence="1" id="KW-0408">Iron</keyword>
<evidence type="ECO:0000259" key="2">
    <source>
        <dbReference type="PROSITE" id="PS51471"/>
    </source>
</evidence>
<dbReference type="PRINTS" id="PR00682">
    <property type="entry name" value="IPNSYNTHASE"/>
</dbReference>
<dbReference type="GO" id="GO:0046872">
    <property type="term" value="F:metal ion binding"/>
    <property type="evidence" value="ECO:0007669"/>
    <property type="project" value="UniProtKB-KW"/>
</dbReference>
<name>A0A9P7A5Y8_9AGAM</name>
<dbReference type="Proteomes" id="UP000714275">
    <property type="component" value="Unassembled WGS sequence"/>
</dbReference>
<keyword evidence="4" id="KW-1185">Reference proteome</keyword>
<keyword evidence="1" id="KW-0479">Metal-binding</keyword>
<dbReference type="Gene3D" id="2.60.120.330">
    <property type="entry name" value="B-lactam Antibiotic, Isopenicillin N Synthase, Chain"/>
    <property type="match status" value="1"/>
</dbReference>
<reference evidence="3" key="1">
    <citation type="journal article" date="2020" name="New Phytol.">
        <title>Comparative genomics reveals dynamic genome evolution in host specialist ectomycorrhizal fungi.</title>
        <authorList>
            <person name="Lofgren L.A."/>
            <person name="Nguyen N.H."/>
            <person name="Vilgalys R."/>
            <person name="Ruytinx J."/>
            <person name="Liao H.L."/>
            <person name="Branco S."/>
            <person name="Kuo A."/>
            <person name="LaButti K."/>
            <person name="Lipzen A."/>
            <person name="Andreopoulos W."/>
            <person name="Pangilinan J."/>
            <person name="Riley R."/>
            <person name="Hundley H."/>
            <person name="Na H."/>
            <person name="Barry K."/>
            <person name="Grigoriev I.V."/>
            <person name="Stajich J.E."/>
            <person name="Kennedy P.G."/>
        </authorList>
    </citation>
    <scope>NUCLEOTIDE SEQUENCE</scope>
    <source>
        <strain evidence="3">DOB743</strain>
    </source>
</reference>
<dbReference type="InterPro" id="IPR050231">
    <property type="entry name" value="Iron_ascorbate_oxido_reductase"/>
</dbReference>
<dbReference type="InterPro" id="IPR027443">
    <property type="entry name" value="IPNS-like_sf"/>
</dbReference>
<dbReference type="OrthoDB" id="288590at2759"/>
<proteinExistence type="inferred from homology"/>
<dbReference type="Pfam" id="PF03171">
    <property type="entry name" value="2OG-FeII_Oxy"/>
    <property type="match status" value="1"/>
</dbReference>
<dbReference type="GO" id="GO:0016491">
    <property type="term" value="F:oxidoreductase activity"/>
    <property type="evidence" value="ECO:0007669"/>
    <property type="project" value="UniProtKB-KW"/>
</dbReference>
<evidence type="ECO:0000313" key="4">
    <source>
        <dbReference type="Proteomes" id="UP000714275"/>
    </source>
</evidence>
<accession>A0A9P7A5Y8</accession>
<dbReference type="InterPro" id="IPR044861">
    <property type="entry name" value="IPNS-like_FE2OG_OXY"/>
</dbReference>
<dbReference type="SUPFAM" id="SSF51197">
    <property type="entry name" value="Clavaminate synthase-like"/>
    <property type="match status" value="1"/>
</dbReference>
<dbReference type="InterPro" id="IPR026992">
    <property type="entry name" value="DIOX_N"/>
</dbReference>
<feature type="domain" description="Fe2OG dioxygenase" evidence="2">
    <location>
        <begin position="215"/>
        <end position="331"/>
    </location>
</feature>
<organism evidence="3 4">
    <name type="scientific">Suillus placidus</name>
    <dbReference type="NCBI Taxonomy" id="48579"/>
    <lineage>
        <taxon>Eukaryota</taxon>
        <taxon>Fungi</taxon>
        <taxon>Dikarya</taxon>
        <taxon>Basidiomycota</taxon>
        <taxon>Agaricomycotina</taxon>
        <taxon>Agaricomycetes</taxon>
        <taxon>Agaricomycetidae</taxon>
        <taxon>Boletales</taxon>
        <taxon>Suillineae</taxon>
        <taxon>Suillaceae</taxon>
        <taxon>Suillus</taxon>
    </lineage>
</organism>
<dbReference type="PANTHER" id="PTHR47990">
    <property type="entry name" value="2-OXOGLUTARATE (2OG) AND FE(II)-DEPENDENT OXYGENASE SUPERFAMILY PROTEIN-RELATED"/>
    <property type="match status" value="1"/>
</dbReference>
<dbReference type="PROSITE" id="PS51471">
    <property type="entry name" value="FE2OG_OXY"/>
    <property type="match status" value="1"/>
</dbReference>
<sequence>MLVLRPFIRQVVFRAARPHFRVIAAPRYSSTLAEDVRSDSTFRIPLIDFAAYKQATSLAEKRCIADDIVNGFKEVGFVYLTGHVIEPETVDRVFQKSAEFFRLPEDTKARLAWDDPKANRGYVQVGRERVTTSLDAAEIAALRAKAPDTKESMEIGRENHPKFRNKWPQETEAPEFKQTMLHFFQTCHEVHTMVMKSIALGLDLPEDFFDNKIDRQDHNLRLLSYPAIRTSLLLGDGQARAGSHTDYGTLTLLFQDSIGGLEVQNPHTKHYQPASPIPGTIVVNAGDLLARWSNDVFRSTLHRVVAPPAIKINATEGMTPTRQSIAFFCNPNFDAIIESLPSCTSTSNPSKYPPLTTEQYIVGRLAATYS</sequence>
<evidence type="ECO:0000256" key="1">
    <source>
        <dbReference type="RuleBase" id="RU003682"/>
    </source>
</evidence>
<dbReference type="AlphaFoldDB" id="A0A9P7A5Y8"/>
<dbReference type="Pfam" id="PF14226">
    <property type="entry name" value="DIOX_N"/>
    <property type="match status" value="1"/>
</dbReference>
<gene>
    <name evidence="3" type="ORF">EV702DRAFT_242697</name>
</gene>
<comment type="similarity">
    <text evidence="1">Belongs to the iron/ascorbate-dependent oxidoreductase family.</text>
</comment>
<dbReference type="EMBL" id="JABBWD010000002">
    <property type="protein sequence ID" value="KAG1783079.1"/>
    <property type="molecule type" value="Genomic_DNA"/>
</dbReference>
<evidence type="ECO:0000313" key="3">
    <source>
        <dbReference type="EMBL" id="KAG1783079.1"/>
    </source>
</evidence>
<protein>
    <recommendedName>
        <fullName evidence="2">Fe2OG dioxygenase domain-containing protein</fullName>
    </recommendedName>
</protein>